<keyword evidence="2" id="KW-0406">Ion transport</keyword>
<dbReference type="GO" id="GO:0046930">
    <property type="term" value="C:pore complex"/>
    <property type="evidence" value="ECO:0007669"/>
    <property type="project" value="UniProtKB-KW"/>
</dbReference>
<comment type="caution">
    <text evidence="4">The sequence shown here is derived from an EMBL/GenBank/DDBJ whole genome shotgun (WGS) entry which is preliminary data.</text>
</comment>
<dbReference type="RefSeq" id="WP_161812768.1">
    <property type="nucleotide sequence ID" value="NZ_BLJN01000003.1"/>
</dbReference>
<gene>
    <name evidence="4" type="ORF">GCM10011487_30680</name>
</gene>
<comment type="similarity">
    <text evidence="1">Belongs to the outer membrane OOP (TC 1.B.6) superfamily. OmpA family.</text>
</comment>
<feature type="domain" description="Outer membrane protein OmpA-like transmembrane" evidence="3">
    <location>
        <begin position="82"/>
        <end position="247"/>
    </location>
</feature>
<evidence type="ECO:0000313" key="4">
    <source>
        <dbReference type="EMBL" id="GFE81068.1"/>
    </source>
</evidence>
<dbReference type="GO" id="GO:0009279">
    <property type="term" value="C:cell outer membrane"/>
    <property type="evidence" value="ECO:0007669"/>
    <property type="project" value="InterPro"/>
</dbReference>
<dbReference type="EMBL" id="BLJN01000003">
    <property type="protein sequence ID" value="GFE81068.1"/>
    <property type="molecule type" value="Genomic_DNA"/>
</dbReference>
<name>A0A829YDY8_9GAMM</name>
<dbReference type="InterPro" id="IPR011250">
    <property type="entry name" value="OMP/PagP_B-barrel"/>
</dbReference>
<accession>A0A829YDY8</accession>
<keyword evidence="2" id="KW-0812">Transmembrane</keyword>
<dbReference type="Pfam" id="PF01389">
    <property type="entry name" value="OmpA_membrane"/>
    <property type="match status" value="1"/>
</dbReference>
<protein>
    <recommendedName>
        <fullName evidence="3">Outer membrane protein OmpA-like transmembrane domain-containing protein</fullName>
    </recommendedName>
</protein>
<organism evidence="4 5">
    <name type="scientific">Steroidobacter agaridevorans</name>
    <dbReference type="NCBI Taxonomy" id="2695856"/>
    <lineage>
        <taxon>Bacteria</taxon>
        <taxon>Pseudomonadati</taxon>
        <taxon>Pseudomonadota</taxon>
        <taxon>Gammaproteobacteria</taxon>
        <taxon>Steroidobacterales</taxon>
        <taxon>Steroidobacteraceae</taxon>
        <taxon>Steroidobacter</taxon>
    </lineage>
</organism>
<keyword evidence="5" id="KW-1185">Reference proteome</keyword>
<dbReference type="GO" id="GO:0015288">
    <property type="term" value="F:porin activity"/>
    <property type="evidence" value="ECO:0007669"/>
    <property type="project" value="UniProtKB-KW"/>
</dbReference>
<dbReference type="InterPro" id="IPR000498">
    <property type="entry name" value="OmpA-like_TM_dom"/>
</dbReference>
<dbReference type="Proteomes" id="UP000445000">
    <property type="component" value="Unassembled WGS sequence"/>
</dbReference>
<evidence type="ECO:0000259" key="3">
    <source>
        <dbReference type="Pfam" id="PF01389"/>
    </source>
</evidence>
<reference evidence="5" key="1">
    <citation type="submission" date="2020-01" db="EMBL/GenBank/DDBJ databases">
        <title>'Steroidobacter agaridevorans' sp. nov., agar-degrading bacteria isolated from rhizosphere soils.</title>
        <authorList>
            <person name="Ikenaga M."/>
            <person name="Kataoka M."/>
            <person name="Murouchi A."/>
            <person name="Katsuragi S."/>
            <person name="Sakai M."/>
        </authorList>
    </citation>
    <scope>NUCLEOTIDE SEQUENCE [LARGE SCALE GENOMIC DNA]</scope>
    <source>
        <strain evidence="5">YU21-B</strain>
    </source>
</reference>
<dbReference type="Gene3D" id="2.40.160.20">
    <property type="match status" value="1"/>
</dbReference>
<keyword evidence="2" id="KW-0813">Transport</keyword>
<evidence type="ECO:0000256" key="1">
    <source>
        <dbReference type="ARBA" id="ARBA00005710"/>
    </source>
</evidence>
<keyword evidence="2" id="KW-0626">Porin</keyword>
<evidence type="ECO:0000313" key="5">
    <source>
        <dbReference type="Proteomes" id="UP000445000"/>
    </source>
</evidence>
<dbReference type="AlphaFoldDB" id="A0A829YDY8"/>
<dbReference type="SUPFAM" id="SSF56925">
    <property type="entry name" value="OMPA-like"/>
    <property type="match status" value="1"/>
</dbReference>
<evidence type="ECO:0000256" key="2">
    <source>
        <dbReference type="ARBA" id="ARBA00023114"/>
    </source>
</evidence>
<proteinExistence type="inferred from homology"/>
<sequence length="252" mass="26780">MFVGSLSCEIAEAADPGFYVGAAGGRSEQSLDQRAGVGPAPAVATLPDPFDPGRLTIVPPYNLAPPPAYAVPVAVFLPAGLSADETDVGWNFSVGYRVNKYLAAELAYVDSGEASLVEHYRPSAALSPNPSFATEINRGYTVSSRGPALSVLGSLPLSSQWELFVRGGVLFAKQEVESSTWSVGGTGRVIDPPPIDRDFSDEVVTVGAGVQWAFLPRWTARLEYQRTDDLQANEIMGKSRIDQASLSVLFGL</sequence>